<feature type="chain" id="PRO_5034684358" description="C-type lectin domain-containing protein" evidence="1">
    <location>
        <begin position="16"/>
        <end position="152"/>
    </location>
</feature>
<evidence type="ECO:0000313" key="4">
    <source>
        <dbReference type="Proteomes" id="UP000694427"/>
    </source>
</evidence>
<protein>
    <recommendedName>
        <fullName evidence="2">C-type lectin domain-containing protein</fullName>
    </recommendedName>
</protein>
<feature type="domain" description="C-type lectin" evidence="2">
    <location>
        <begin position="29"/>
        <end position="139"/>
    </location>
</feature>
<dbReference type="AlphaFoldDB" id="A0A8C1J106"/>
<proteinExistence type="predicted"/>
<evidence type="ECO:0000313" key="3">
    <source>
        <dbReference type="Ensembl" id="ENSCCRP00010025732.1"/>
    </source>
</evidence>
<keyword evidence="1" id="KW-0732">Signal</keyword>
<dbReference type="Pfam" id="PF00059">
    <property type="entry name" value="Lectin_C"/>
    <property type="match status" value="1"/>
</dbReference>
<sequence length="152" mass="17281">MLILTGLFWSSSALSRPKFLASNCFFSSIGNTSYLIKTNKNWTDAQSHCRQYYTDMPTIHNSSENDYISNMLDSGWNVWIGLFLDSWEWSDKWILFFRHWVAGQPSMNSGSGDCVGMSRMNSGRWAQYSCDLQTAALFSHLCVSMVSPLSLS</sequence>
<dbReference type="InterPro" id="IPR001304">
    <property type="entry name" value="C-type_lectin-like"/>
</dbReference>
<reference evidence="3" key="1">
    <citation type="submission" date="2025-08" db="UniProtKB">
        <authorList>
            <consortium name="Ensembl"/>
        </authorList>
    </citation>
    <scope>IDENTIFICATION</scope>
</reference>
<dbReference type="SMART" id="SM00034">
    <property type="entry name" value="CLECT"/>
    <property type="match status" value="1"/>
</dbReference>
<evidence type="ECO:0000259" key="2">
    <source>
        <dbReference type="PROSITE" id="PS50041"/>
    </source>
</evidence>
<dbReference type="InterPro" id="IPR016187">
    <property type="entry name" value="CTDL_fold"/>
</dbReference>
<dbReference type="PANTHER" id="PTHR45784">
    <property type="entry name" value="C-TYPE LECTIN DOMAIN FAMILY 20 MEMBER A-RELATED"/>
    <property type="match status" value="1"/>
</dbReference>
<reference evidence="3" key="2">
    <citation type="submission" date="2025-09" db="UniProtKB">
        <authorList>
            <consortium name="Ensembl"/>
        </authorList>
    </citation>
    <scope>IDENTIFICATION</scope>
</reference>
<dbReference type="Proteomes" id="UP000694427">
    <property type="component" value="Unplaced"/>
</dbReference>
<dbReference type="SUPFAM" id="SSF56436">
    <property type="entry name" value="C-type lectin-like"/>
    <property type="match status" value="1"/>
</dbReference>
<dbReference type="InterPro" id="IPR016186">
    <property type="entry name" value="C-type_lectin-like/link_sf"/>
</dbReference>
<dbReference type="Ensembl" id="ENSCCRT00010028234.1">
    <property type="protein sequence ID" value="ENSCCRP00010025732.1"/>
    <property type="gene ID" value="ENSCCRG00010011085.1"/>
</dbReference>
<organism evidence="3 4">
    <name type="scientific">Cyprinus carpio</name>
    <name type="common">Common carp</name>
    <dbReference type="NCBI Taxonomy" id="7962"/>
    <lineage>
        <taxon>Eukaryota</taxon>
        <taxon>Metazoa</taxon>
        <taxon>Chordata</taxon>
        <taxon>Craniata</taxon>
        <taxon>Vertebrata</taxon>
        <taxon>Euteleostomi</taxon>
        <taxon>Actinopterygii</taxon>
        <taxon>Neopterygii</taxon>
        <taxon>Teleostei</taxon>
        <taxon>Ostariophysi</taxon>
        <taxon>Cypriniformes</taxon>
        <taxon>Cyprinidae</taxon>
        <taxon>Cyprininae</taxon>
        <taxon>Cyprinus</taxon>
    </lineage>
</organism>
<dbReference type="Gene3D" id="3.10.100.10">
    <property type="entry name" value="Mannose-Binding Protein A, subunit A"/>
    <property type="match status" value="1"/>
</dbReference>
<accession>A0A8C1J106</accession>
<feature type="signal peptide" evidence="1">
    <location>
        <begin position="1"/>
        <end position="15"/>
    </location>
</feature>
<dbReference type="PANTHER" id="PTHR45784:SF3">
    <property type="entry name" value="C-TYPE LECTIN DOMAIN FAMILY 4 MEMBER K-LIKE-RELATED"/>
    <property type="match status" value="1"/>
</dbReference>
<dbReference type="PROSITE" id="PS50041">
    <property type="entry name" value="C_TYPE_LECTIN_2"/>
    <property type="match status" value="1"/>
</dbReference>
<name>A0A8C1J106_CYPCA</name>
<keyword evidence="4" id="KW-1185">Reference proteome</keyword>
<evidence type="ECO:0000256" key="1">
    <source>
        <dbReference type="SAM" id="SignalP"/>
    </source>
</evidence>